<accession>A0AAV4S7E8</accession>
<evidence type="ECO:0000313" key="2">
    <source>
        <dbReference type="Proteomes" id="UP001054837"/>
    </source>
</evidence>
<organism evidence="1 2">
    <name type="scientific">Caerostris darwini</name>
    <dbReference type="NCBI Taxonomy" id="1538125"/>
    <lineage>
        <taxon>Eukaryota</taxon>
        <taxon>Metazoa</taxon>
        <taxon>Ecdysozoa</taxon>
        <taxon>Arthropoda</taxon>
        <taxon>Chelicerata</taxon>
        <taxon>Arachnida</taxon>
        <taxon>Araneae</taxon>
        <taxon>Araneomorphae</taxon>
        <taxon>Entelegynae</taxon>
        <taxon>Araneoidea</taxon>
        <taxon>Araneidae</taxon>
        <taxon>Caerostris</taxon>
    </lineage>
</organism>
<dbReference type="Proteomes" id="UP001054837">
    <property type="component" value="Unassembled WGS sequence"/>
</dbReference>
<reference evidence="1 2" key="1">
    <citation type="submission" date="2021-06" db="EMBL/GenBank/DDBJ databases">
        <title>Caerostris darwini draft genome.</title>
        <authorList>
            <person name="Kono N."/>
            <person name="Arakawa K."/>
        </authorList>
    </citation>
    <scope>NUCLEOTIDE SEQUENCE [LARGE SCALE GENOMIC DNA]</scope>
</reference>
<proteinExistence type="predicted"/>
<dbReference type="AlphaFoldDB" id="A0AAV4S7E8"/>
<gene>
    <name evidence="1" type="ORF">CDAR_580861</name>
</gene>
<sequence>MYCWEFGNAVIAFWNTQREFTKKESFKTGVLFLDAAKAFLQSVNKQAKSALSWEQTGTHFRIYFRPPPHLPPFPPAHAPSLTVQFCTDVRERRSVFRRYHQLFKVKCRVEDLDALTTPATP</sequence>
<name>A0AAV4S7E8_9ARAC</name>
<dbReference type="EMBL" id="BPLQ01007177">
    <property type="protein sequence ID" value="GIY28526.1"/>
    <property type="molecule type" value="Genomic_DNA"/>
</dbReference>
<keyword evidence="2" id="KW-1185">Reference proteome</keyword>
<comment type="caution">
    <text evidence="1">The sequence shown here is derived from an EMBL/GenBank/DDBJ whole genome shotgun (WGS) entry which is preliminary data.</text>
</comment>
<protein>
    <submittedName>
        <fullName evidence="1">Uncharacterized protein</fullName>
    </submittedName>
</protein>
<evidence type="ECO:0000313" key="1">
    <source>
        <dbReference type="EMBL" id="GIY28526.1"/>
    </source>
</evidence>